<dbReference type="VEuPathDB" id="FungiDB:ASPSYDRAFT_29856"/>
<protein>
    <recommendedName>
        <fullName evidence="2">CBM-cenC domain-containing protein</fullName>
    </recommendedName>
</protein>
<evidence type="ECO:0000313" key="4">
    <source>
        <dbReference type="Proteomes" id="UP000184356"/>
    </source>
</evidence>
<dbReference type="GeneID" id="63760771"/>
<keyword evidence="1" id="KW-0378">Hydrolase</keyword>
<dbReference type="Proteomes" id="UP000184356">
    <property type="component" value="Unassembled WGS sequence"/>
</dbReference>
<dbReference type="InterPro" id="IPR003305">
    <property type="entry name" value="CenC_carb-bd"/>
</dbReference>
<dbReference type="AlphaFoldDB" id="A0A1L9TPK9"/>
<dbReference type="EMBL" id="KV878584">
    <property type="protein sequence ID" value="OJJ61364.1"/>
    <property type="molecule type" value="Genomic_DNA"/>
</dbReference>
<dbReference type="Gene3D" id="2.60.120.260">
    <property type="entry name" value="Galactose-binding domain-like"/>
    <property type="match status" value="1"/>
</dbReference>
<dbReference type="RefSeq" id="XP_040705170.1">
    <property type="nucleotide sequence ID" value="XM_040844698.1"/>
</dbReference>
<dbReference type="GO" id="GO:0016798">
    <property type="term" value="F:hydrolase activity, acting on glycosyl bonds"/>
    <property type="evidence" value="ECO:0007669"/>
    <property type="project" value="InterPro"/>
</dbReference>
<name>A0A1L9TPK9_9EURO</name>
<dbReference type="Pfam" id="PF02018">
    <property type="entry name" value="CBM_4_9"/>
    <property type="match status" value="1"/>
</dbReference>
<gene>
    <name evidence="3" type="ORF">ASPSYDRAFT_29856</name>
</gene>
<proteinExistence type="predicted"/>
<dbReference type="OrthoDB" id="4240053at2759"/>
<keyword evidence="4" id="KW-1185">Reference proteome</keyword>
<organism evidence="3 4">
    <name type="scientific">Aspergillus sydowii CBS 593.65</name>
    <dbReference type="NCBI Taxonomy" id="1036612"/>
    <lineage>
        <taxon>Eukaryota</taxon>
        <taxon>Fungi</taxon>
        <taxon>Dikarya</taxon>
        <taxon>Ascomycota</taxon>
        <taxon>Pezizomycotina</taxon>
        <taxon>Eurotiomycetes</taxon>
        <taxon>Eurotiomycetidae</taxon>
        <taxon>Eurotiales</taxon>
        <taxon>Aspergillaceae</taxon>
        <taxon>Aspergillus</taxon>
        <taxon>Aspergillus subgen. Nidulantes</taxon>
    </lineage>
</organism>
<dbReference type="InterPro" id="IPR008979">
    <property type="entry name" value="Galactose-bd-like_sf"/>
</dbReference>
<dbReference type="SUPFAM" id="SSF49785">
    <property type="entry name" value="Galactose-binding domain-like"/>
    <property type="match status" value="1"/>
</dbReference>
<dbReference type="STRING" id="1036612.A0A1L9TPK9"/>
<evidence type="ECO:0000313" key="3">
    <source>
        <dbReference type="EMBL" id="OJJ61364.1"/>
    </source>
</evidence>
<feature type="domain" description="CBM-cenC" evidence="2">
    <location>
        <begin position="4"/>
        <end position="132"/>
    </location>
</feature>
<sequence length="160" mass="16803">MSINLLANGGFESGSLSPWFASAPNVAVVESSNAEYTPYSGDYYLYCFNNNLQTAVGNRGSTVSQSLSGLSPGTNYTVSLQTRTRGAGAANYCSVYVYGGKNATTGAIANIVDTPNEWTELKGGYVPKTSEDVLNIIAACTFSGSSATGRVLFDEVVFSQ</sequence>
<evidence type="ECO:0000256" key="1">
    <source>
        <dbReference type="ARBA" id="ARBA00022801"/>
    </source>
</evidence>
<evidence type="ECO:0000259" key="2">
    <source>
        <dbReference type="Pfam" id="PF02018"/>
    </source>
</evidence>
<accession>A0A1L9TPK9</accession>
<reference evidence="4" key="1">
    <citation type="journal article" date="2017" name="Genome Biol.">
        <title>Comparative genomics reveals high biological diversity and specific adaptations in the industrially and medically important fungal genus Aspergillus.</title>
        <authorList>
            <person name="de Vries R.P."/>
            <person name="Riley R."/>
            <person name="Wiebenga A."/>
            <person name="Aguilar-Osorio G."/>
            <person name="Amillis S."/>
            <person name="Uchima C.A."/>
            <person name="Anderluh G."/>
            <person name="Asadollahi M."/>
            <person name="Askin M."/>
            <person name="Barry K."/>
            <person name="Battaglia E."/>
            <person name="Bayram O."/>
            <person name="Benocci T."/>
            <person name="Braus-Stromeyer S.A."/>
            <person name="Caldana C."/>
            <person name="Canovas D."/>
            <person name="Cerqueira G.C."/>
            <person name="Chen F."/>
            <person name="Chen W."/>
            <person name="Choi C."/>
            <person name="Clum A."/>
            <person name="Dos Santos R.A."/>
            <person name="Damasio A.R."/>
            <person name="Diallinas G."/>
            <person name="Emri T."/>
            <person name="Fekete E."/>
            <person name="Flipphi M."/>
            <person name="Freyberg S."/>
            <person name="Gallo A."/>
            <person name="Gournas C."/>
            <person name="Habgood R."/>
            <person name="Hainaut M."/>
            <person name="Harispe M.L."/>
            <person name="Henrissat B."/>
            <person name="Hilden K.S."/>
            <person name="Hope R."/>
            <person name="Hossain A."/>
            <person name="Karabika E."/>
            <person name="Karaffa L."/>
            <person name="Karanyi Z."/>
            <person name="Krasevec N."/>
            <person name="Kuo A."/>
            <person name="Kusch H."/>
            <person name="LaButti K."/>
            <person name="Lagendijk E.L."/>
            <person name="Lapidus A."/>
            <person name="Levasseur A."/>
            <person name="Lindquist E."/>
            <person name="Lipzen A."/>
            <person name="Logrieco A.F."/>
            <person name="MacCabe A."/>
            <person name="Maekelae M.R."/>
            <person name="Malavazi I."/>
            <person name="Melin P."/>
            <person name="Meyer V."/>
            <person name="Mielnichuk N."/>
            <person name="Miskei M."/>
            <person name="Molnar A.P."/>
            <person name="Mule G."/>
            <person name="Ngan C.Y."/>
            <person name="Orejas M."/>
            <person name="Orosz E."/>
            <person name="Ouedraogo J.P."/>
            <person name="Overkamp K.M."/>
            <person name="Park H.-S."/>
            <person name="Perrone G."/>
            <person name="Piumi F."/>
            <person name="Punt P.J."/>
            <person name="Ram A.F."/>
            <person name="Ramon A."/>
            <person name="Rauscher S."/>
            <person name="Record E."/>
            <person name="Riano-Pachon D.M."/>
            <person name="Robert V."/>
            <person name="Roehrig J."/>
            <person name="Ruller R."/>
            <person name="Salamov A."/>
            <person name="Salih N.S."/>
            <person name="Samson R.A."/>
            <person name="Sandor E."/>
            <person name="Sanguinetti M."/>
            <person name="Schuetze T."/>
            <person name="Sepcic K."/>
            <person name="Shelest E."/>
            <person name="Sherlock G."/>
            <person name="Sophianopoulou V."/>
            <person name="Squina F.M."/>
            <person name="Sun H."/>
            <person name="Susca A."/>
            <person name="Todd R.B."/>
            <person name="Tsang A."/>
            <person name="Unkles S.E."/>
            <person name="van de Wiele N."/>
            <person name="van Rossen-Uffink D."/>
            <person name="Oliveira J.V."/>
            <person name="Vesth T.C."/>
            <person name="Visser J."/>
            <person name="Yu J.-H."/>
            <person name="Zhou M."/>
            <person name="Andersen M.R."/>
            <person name="Archer D.B."/>
            <person name="Baker S.E."/>
            <person name="Benoit I."/>
            <person name="Brakhage A.A."/>
            <person name="Braus G.H."/>
            <person name="Fischer R."/>
            <person name="Frisvad J.C."/>
            <person name="Goldman G.H."/>
            <person name="Houbraken J."/>
            <person name="Oakley B."/>
            <person name="Pocsi I."/>
            <person name="Scazzocchio C."/>
            <person name="Seiboth B."/>
            <person name="vanKuyk P.A."/>
            <person name="Wortman J."/>
            <person name="Dyer P.S."/>
            <person name="Grigoriev I.V."/>
        </authorList>
    </citation>
    <scope>NUCLEOTIDE SEQUENCE [LARGE SCALE GENOMIC DNA]</scope>
    <source>
        <strain evidence="4">CBS 593.65</strain>
    </source>
</reference>